<protein>
    <recommendedName>
        <fullName evidence="2">Actin-like ATPase domain-containing protein</fullName>
    </recommendedName>
</protein>
<gene>
    <name evidence="1" type="ORF">BDV35DRAFT_395788</name>
</gene>
<reference evidence="1" key="1">
    <citation type="submission" date="2019-04" db="EMBL/GenBank/DDBJ databases">
        <title>Friends and foes A comparative genomics study of 23 Aspergillus species from section Flavi.</title>
        <authorList>
            <consortium name="DOE Joint Genome Institute"/>
            <person name="Kjaerbolling I."/>
            <person name="Vesth T."/>
            <person name="Frisvad J.C."/>
            <person name="Nybo J.L."/>
            <person name="Theobald S."/>
            <person name="Kildgaard S."/>
            <person name="Isbrandt T."/>
            <person name="Kuo A."/>
            <person name="Sato A."/>
            <person name="Lyhne E.K."/>
            <person name="Kogle M.E."/>
            <person name="Wiebenga A."/>
            <person name="Kun R.S."/>
            <person name="Lubbers R.J."/>
            <person name="Makela M.R."/>
            <person name="Barry K."/>
            <person name="Chovatia M."/>
            <person name="Clum A."/>
            <person name="Daum C."/>
            <person name="Haridas S."/>
            <person name="He G."/>
            <person name="LaButti K."/>
            <person name="Lipzen A."/>
            <person name="Mondo S."/>
            <person name="Riley R."/>
            <person name="Salamov A."/>
            <person name="Simmons B.A."/>
            <person name="Magnuson J.K."/>
            <person name="Henrissat B."/>
            <person name="Mortensen U.H."/>
            <person name="Larsen T.O."/>
            <person name="Devries R.P."/>
            <person name="Grigoriev I.V."/>
            <person name="Machida M."/>
            <person name="Baker S.E."/>
            <person name="Andersen M.R."/>
        </authorList>
    </citation>
    <scope>NUCLEOTIDE SEQUENCE [LARGE SCALE GENOMIC DNA]</scope>
    <source>
        <strain evidence="1">CBS 121.62</strain>
    </source>
</reference>
<dbReference type="Proteomes" id="UP000325434">
    <property type="component" value="Unassembled WGS sequence"/>
</dbReference>
<accession>A0A5N6GT05</accession>
<evidence type="ECO:0008006" key="2">
    <source>
        <dbReference type="Google" id="ProtNLM"/>
    </source>
</evidence>
<dbReference type="PANTHER" id="PTHR14187">
    <property type="entry name" value="ALPHA KINASE/ELONGATION FACTOR 2 KINASE"/>
    <property type="match status" value="1"/>
</dbReference>
<dbReference type="CDD" id="cd10170">
    <property type="entry name" value="ASKHA_NBD_HSP70"/>
    <property type="match status" value="1"/>
</dbReference>
<dbReference type="Gene3D" id="3.30.420.40">
    <property type="match status" value="2"/>
</dbReference>
<dbReference type="EMBL" id="ML734641">
    <property type="protein sequence ID" value="KAB8243553.1"/>
    <property type="molecule type" value="Genomic_DNA"/>
</dbReference>
<name>A0A5N6GT05_ASPFL</name>
<dbReference type="PANTHER" id="PTHR14187:SF5">
    <property type="entry name" value="HEAT SHOCK 70 KDA PROTEIN 12A"/>
    <property type="match status" value="1"/>
</dbReference>
<dbReference type="InterPro" id="IPR043129">
    <property type="entry name" value="ATPase_NBD"/>
</dbReference>
<sequence length="583" mass="66087">MAGVNDTLIIAIDFGTTYSGIGYIHAAEDRLPGIQNLVTHWPPRVGTSEKTPTEIVYDDNQNTILWGFQAQGEIRAIKYFKLELDPDARSKLEALRSATESTRSFGRTHRTTTGAVVGEYEVNRDAKALCTDYLKAIYRASLEHMRHRIPDFARRAPKRFILTVPAIWTDQAKNATKQCARRALGQHANIELIAEPQAAAVYTLKQGHMVGSVRPGDHYIICDAGGGTVDLITYCVKRIDPLELVESIPGTGEACGSIFLNRAFEAFLEDRLGRYYSGRRTESLEKWLQRTRQSFELDIKQQFTGDRNARWDIWLPPELYGAQIHGTEENCLIITGRDVIEMFKPTITRVLSLIREQLTTLLGRRSQRPRLAGILLVGGFGQNRYLYKKVRDEFQRLTQVTQPPDAWASVALGALCWGMSNKTVTARKLTRCYGQEVHLKYNPDCGYPVVPHPVTGERSHKAMQWFVEAGDEVSVDHPLEFLLVAYCDPSGEAKLPIDLWAWSPSREGERPPKVCTRECYKVGDMIIDLQEPRRNAPPPRRRLDGQGYYQVLDFTMQLVFANEIVFRAVFHGTSQYARVDYTD</sequence>
<dbReference type="Gene3D" id="3.90.640.10">
    <property type="entry name" value="Actin, Chain A, domain 4"/>
    <property type="match status" value="1"/>
</dbReference>
<organism evidence="1">
    <name type="scientific">Aspergillus flavus</name>
    <dbReference type="NCBI Taxonomy" id="5059"/>
    <lineage>
        <taxon>Eukaryota</taxon>
        <taxon>Fungi</taxon>
        <taxon>Dikarya</taxon>
        <taxon>Ascomycota</taxon>
        <taxon>Pezizomycotina</taxon>
        <taxon>Eurotiomycetes</taxon>
        <taxon>Eurotiomycetidae</taxon>
        <taxon>Eurotiales</taxon>
        <taxon>Aspergillaceae</taxon>
        <taxon>Aspergillus</taxon>
        <taxon>Aspergillus subgen. Circumdati</taxon>
    </lineage>
</organism>
<dbReference type="VEuPathDB" id="FungiDB:F9C07_2125320"/>
<dbReference type="AlphaFoldDB" id="A0A5N6GT05"/>
<evidence type="ECO:0000313" key="1">
    <source>
        <dbReference type="EMBL" id="KAB8243553.1"/>
    </source>
</evidence>
<dbReference type="SUPFAM" id="SSF53067">
    <property type="entry name" value="Actin-like ATPase domain"/>
    <property type="match status" value="2"/>
</dbReference>
<dbReference type="VEuPathDB" id="FungiDB:AFLA_012272"/>
<proteinExistence type="predicted"/>